<evidence type="ECO:0000313" key="1">
    <source>
        <dbReference type="EMBL" id="KKP69303.1"/>
    </source>
</evidence>
<comment type="caution">
    <text evidence="1">The sequence shown here is derived from an EMBL/GenBank/DDBJ whole genome shotgun (WGS) entry which is preliminary data.</text>
</comment>
<dbReference type="SUPFAM" id="SSF52540">
    <property type="entry name" value="P-loop containing nucleoside triphosphate hydrolases"/>
    <property type="match status" value="1"/>
</dbReference>
<dbReference type="Proteomes" id="UP000034581">
    <property type="component" value="Unassembled WGS sequence"/>
</dbReference>
<name>A0A0G0BIQ0_UNCC3</name>
<dbReference type="AlphaFoldDB" id="A0A0G0BIQ0"/>
<organism evidence="1 2">
    <name type="scientific">candidate division CPR3 bacterium GW2011_GWF2_35_18</name>
    <dbReference type="NCBI Taxonomy" id="1618350"/>
    <lineage>
        <taxon>Bacteria</taxon>
        <taxon>Bacteria division CPR3</taxon>
    </lineage>
</organism>
<gene>
    <name evidence="1" type="ORF">UR67_C0007G0008</name>
</gene>
<dbReference type="STRING" id="1618350.UR67_C0007G0008"/>
<sequence length="208" mass="24064">MPQLSEKLLIGIVGPLASGKGAVAEFLRSQYGFVSFTLSHLVHEELEKRGIKNFTRKDLQDIGNELRKEFGDQVLAERALDKLKKDGMPLIIIEGIRNPGEVKFLKKQKHFYLISVNADSKVRFSRLTFRNKPWDPKDWKAFMKVSRRDLGKNEGRSGQQVSRCMNMANFKITNNRDLADVYRQMDRVIFQIKRRDSKAKKLLAGNFY</sequence>
<accession>A0A0G0BIQ0</accession>
<dbReference type="PANTHER" id="PTHR41930:SF1">
    <property type="entry name" value="DEPHOSPHO-COA KINASE"/>
    <property type="match status" value="1"/>
</dbReference>
<evidence type="ECO:0000313" key="2">
    <source>
        <dbReference type="Proteomes" id="UP000034581"/>
    </source>
</evidence>
<dbReference type="Gene3D" id="3.40.50.300">
    <property type="entry name" value="P-loop containing nucleotide triphosphate hydrolases"/>
    <property type="match status" value="1"/>
</dbReference>
<dbReference type="InterPro" id="IPR027417">
    <property type="entry name" value="P-loop_NTPase"/>
</dbReference>
<dbReference type="GO" id="GO:0016301">
    <property type="term" value="F:kinase activity"/>
    <property type="evidence" value="ECO:0007669"/>
    <property type="project" value="UniProtKB-KW"/>
</dbReference>
<protein>
    <submittedName>
        <fullName evidence="1">UMP/CMP kinase related protein</fullName>
    </submittedName>
</protein>
<keyword evidence="1" id="KW-0418">Kinase</keyword>
<proteinExistence type="predicted"/>
<reference evidence="1 2" key="1">
    <citation type="journal article" date="2015" name="Nature">
        <title>rRNA introns, odd ribosomes, and small enigmatic genomes across a large radiation of phyla.</title>
        <authorList>
            <person name="Brown C.T."/>
            <person name="Hug L.A."/>
            <person name="Thomas B.C."/>
            <person name="Sharon I."/>
            <person name="Castelle C.J."/>
            <person name="Singh A."/>
            <person name="Wilkins M.J."/>
            <person name="Williams K.H."/>
            <person name="Banfield J.F."/>
        </authorList>
    </citation>
    <scope>NUCLEOTIDE SEQUENCE [LARGE SCALE GENOMIC DNA]</scope>
</reference>
<keyword evidence="1" id="KW-0808">Transferase</keyword>
<dbReference type="EMBL" id="LBQB01000007">
    <property type="protein sequence ID" value="KKP69303.1"/>
    <property type="molecule type" value="Genomic_DNA"/>
</dbReference>
<dbReference type="PANTHER" id="PTHR41930">
    <property type="entry name" value="UPF0200 PROTEIN MJ1399"/>
    <property type="match status" value="1"/>
</dbReference>